<comment type="caution">
    <text evidence="5">The sequence shown here is derived from an EMBL/GenBank/DDBJ whole genome shotgun (WGS) entry which is preliminary data.</text>
</comment>
<dbReference type="NCBIfam" id="NF033788">
    <property type="entry name" value="HTH_metalloreg"/>
    <property type="match status" value="1"/>
</dbReference>
<evidence type="ECO:0000259" key="4">
    <source>
        <dbReference type="PROSITE" id="PS50987"/>
    </source>
</evidence>
<gene>
    <name evidence="5" type="ORF">AC482_05350</name>
</gene>
<dbReference type="GO" id="GO:0003677">
    <property type="term" value="F:DNA binding"/>
    <property type="evidence" value="ECO:0007669"/>
    <property type="project" value="UniProtKB-KW"/>
</dbReference>
<dbReference type="PANTHER" id="PTHR33154">
    <property type="entry name" value="TRANSCRIPTIONAL REGULATOR, ARSR FAMILY"/>
    <property type="match status" value="1"/>
</dbReference>
<dbReference type="GO" id="GO:0003700">
    <property type="term" value="F:DNA-binding transcription factor activity"/>
    <property type="evidence" value="ECO:0007669"/>
    <property type="project" value="InterPro"/>
</dbReference>
<evidence type="ECO:0000256" key="1">
    <source>
        <dbReference type="ARBA" id="ARBA00023015"/>
    </source>
</evidence>
<evidence type="ECO:0000256" key="2">
    <source>
        <dbReference type="ARBA" id="ARBA00023125"/>
    </source>
</evidence>
<evidence type="ECO:0000313" key="6">
    <source>
        <dbReference type="Proteomes" id="UP000037210"/>
    </source>
</evidence>
<evidence type="ECO:0000256" key="3">
    <source>
        <dbReference type="ARBA" id="ARBA00023163"/>
    </source>
</evidence>
<dbReference type="InterPro" id="IPR001845">
    <property type="entry name" value="HTH_ArsR_DNA-bd_dom"/>
</dbReference>
<organism evidence="5 6">
    <name type="scientific">miscellaneous Crenarchaeota group-15 archaeon DG-45</name>
    <dbReference type="NCBI Taxonomy" id="1685127"/>
    <lineage>
        <taxon>Archaea</taxon>
        <taxon>Candidatus Bathyarchaeota</taxon>
        <taxon>MCG-15</taxon>
    </lineage>
</organism>
<evidence type="ECO:0000313" key="5">
    <source>
        <dbReference type="EMBL" id="KON29864.1"/>
    </source>
</evidence>
<dbReference type="InterPro" id="IPR051081">
    <property type="entry name" value="HTH_MetalResp_TranReg"/>
</dbReference>
<dbReference type="SMART" id="SM00418">
    <property type="entry name" value="HTH_ARSR"/>
    <property type="match status" value="1"/>
</dbReference>
<dbReference type="Pfam" id="PF01022">
    <property type="entry name" value="HTH_5"/>
    <property type="match status" value="1"/>
</dbReference>
<accession>A0A0M0BN55</accession>
<dbReference type="EMBL" id="LFWZ01000049">
    <property type="protein sequence ID" value="KON29864.1"/>
    <property type="molecule type" value="Genomic_DNA"/>
</dbReference>
<dbReference type="InterPro" id="IPR011991">
    <property type="entry name" value="ArsR-like_HTH"/>
</dbReference>
<dbReference type="SUPFAM" id="SSF46785">
    <property type="entry name" value="Winged helix' DNA-binding domain"/>
    <property type="match status" value="1"/>
</dbReference>
<protein>
    <recommendedName>
        <fullName evidence="4">HTH arsR-type domain-containing protein</fullName>
    </recommendedName>
</protein>
<dbReference type="CDD" id="cd00090">
    <property type="entry name" value="HTH_ARSR"/>
    <property type="match status" value="1"/>
</dbReference>
<dbReference type="Gene3D" id="1.10.10.10">
    <property type="entry name" value="Winged helix-like DNA-binding domain superfamily/Winged helix DNA-binding domain"/>
    <property type="match status" value="1"/>
</dbReference>
<reference evidence="5 6" key="1">
    <citation type="submission" date="2015-06" db="EMBL/GenBank/DDBJ databases">
        <title>New insights into the roles of widespread benthic archaea in carbon and nitrogen cycling.</title>
        <authorList>
            <person name="Lazar C.S."/>
            <person name="Baker B.J."/>
            <person name="Seitz K.W."/>
            <person name="Hyde A.S."/>
            <person name="Dick G.J."/>
            <person name="Hinrichs K.-U."/>
            <person name="Teske A.P."/>
        </authorList>
    </citation>
    <scope>NUCLEOTIDE SEQUENCE [LARGE SCALE GENOMIC DNA]</scope>
    <source>
        <strain evidence="5">DG-45</strain>
    </source>
</reference>
<dbReference type="AlphaFoldDB" id="A0A0M0BN55"/>
<keyword evidence="1" id="KW-0805">Transcription regulation</keyword>
<dbReference type="PANTHER" id="PTHR33154:SF33">
    <property type="entry name" value="TRANSCRIPTIONAL REPRESSOR SDPR"/>
    <property type="match status" value="1"/>
</dbReference>
<dbReference type="PRINTS" id="PR00778">
    <property type="entry name" value="HTHARSR"/>
</dbReference>
<dbReference type="InterPro" id="IPR036388">
    <property type="entry name" value="WH-like_DNA-bd_sf"/>
</dbReference>
<keyword evidence="2" id="KW-0238">DNA-binding</keyword>
<dbReference type="InterPro" id="IPR036390">
    <property type="entry name" value="WH_DNA-bd_sf"/>
</dbReference>
<dbReference type="PROSITE" id="PS50987">
    <property type="entry name" value="HTH_ARSR_2"/>
    <property type="match status" value="1"/>
</dbReference>
<proteinExistence type="predicted"/>
<dbReference type="Proteomes" id="UP000037210">
    <property type="component" value="Unassembled WGS sequence"/>
</dbReference>
<feature type="domain" description="HTH arsR-type" evidence="4">
    <location>
        <begin position="2"/>
        <end position="96"/>
    </location>
</feature>
<name>A0A0M0BN55_9ARCH</name>
<sequence>MPDERALEFKARVFKVLGDPNRLRIVDFLRDGERCQCEIIPMLDQSQPTVSRHLRLLEEAGLVRSRRDGNRMLYQVVDEGVFEIVDILGDDLMRILSHGLMSKLAPI</sequence>
<keyword evidence="3" id="KW-0804">Transcription</keyword>